<proteinExistence type="predicted"/>
<evidence type="ECO:0000313" key="2">
    <source>
        <dbReference type="EMBL" id="PZC74256.1"/>
    </source>
</evidence>
<name>A0A2W1BN14_HELAM</name>
<protein>
    <submittedName>
        <fullName evidence="2">Uncharacterized protein</fullName>
    </submittedName>
</protein>
<reference evidence="2 3" key="1">
    <citation type="journal article" date="2017" name="BMC Biol.">
        <title>Genomic innovations, transcriptional plasticity and gene loss underlying the evolution and divergence of two highly polyphagous and invasive Helicoverpa pest species.</title>
        <authorList>
            <person name="Pearce S.L."/>
            <person name="Clarke D.F."/>
            <person name="East P.D."/>
            <person name="Elfekih S."/>
            <person name="Gordon K.H."/>
            <person name="Jermiin L.S."/>
            <person name="McGaughran A."/>
            <person name="Oakeshott J.G."/>
            <person name="Papanikolaou A."/>
            <person name="Perera O.P."/>
            <person name="Rane R.V."/>
            <person name="Richards S."/>
            <person name="Tay W.T."/>
            <person name="Walsh T.K."/>
            <person name="Anderson A."/>
            <person name="Anderson C.J."/>
            <person name="Asgari S."/>
            <person name="Board P.G."/>
            <person name="Bretschneider A."/>
            <person name="Campbell P.M."/>
            <person name="Chertemps T."/>
            <person name="Christeller J.T."/>
            <person name="Coppin C.W."/>
            <person name="Downes S.J."/>
            <person name="Duan G."/>
            <person name="Farnsworth C.A."/>
            <person name="Good R.T."/>
            <person name="Han L.B."/>
            <person name="Han Y.C."/>
            <person name="Hatje K."/>
            <person name="Horne I."/>
            <person name="Huang Y.P."/>
            <person name="Hughes D.S."/>
            <person name="Jacquin-Joly E."/>
            <person name="James W."/>
            <person name="Jhangiani S."/>
            <person name="Kollmar M."/>
            <person name="Kuwar S.S."/>
            <person name="Li S."/>
            <person name="Liu N.Y."/>
            <person name="Maibeche M.T."/>
            <person name="Miller J.R."/>
            <person name="Montagne N."/>
            <person name="Perry T."/>
            <person name="Qu J."/>
            <person name="Song S.V."/>
            <person name="Sutton G.G."/>
            <person name="Vogel H."/>
            <person name="Walenz B.P."/>
            <person name="Xu W."/>
            <person name="Zhang H.J."/>
            <person name="Zou Z."/>
            <person name="Batterham P."/>
            <person name="Edwards O.R."/>
            <person name="Feyereisen R."/>
            <person name="Gibbs R.A."/>
            <person name="Heckel D.G."/>
            <person name="McGrath A."/>
            <person name="Robin C."/>
            <person name="Scherer S.E."/>
            <person name="Worley K.C."/>
            <person name="Wu Y.D."/>
        </authorList>
    </citation>
    <scope>NUCLEOTIDE SEQUENCE [LARGE SCALE GENOMIC DNA]</scope>
    <source>
        <strain evidence="2">Harm_GR_Male_#8</strain>
        <tissue evidence="2">Whole organism</tissue>
    </source>
</reference>
<keyword evidence="3" id="KW-1185">Reference proteome</keyword>
<dbReference type="OrthoDB" id="6358449at2759"/>
<feature type="compositionally biased region" description="Pro residues" evidence="1">
    <location>
        <begin position="96"/>
        <end position="119"/>
    </location>
</feature>
<evidence type="ECO:0000256" key="1">
    <source>
        <dbReference type="SAM" id="MobiDB-lite"/>
    </source>
</evidence>
<gene>
    <name evidence="2" type="primary">HaOG208152</name>
    <name evidence="2" type="ORF">B5X24_HaOG208152</name>
</gene>
<organism evidence="2 3">
    <name type="scientific">Helicoverpa armigera</name>
    <name type="common">Cotton bollworm</name>
    <name type="synonym">Heliothis armigera</name>
    <dbReference type="NCBI Taxonomy" id="29058"/>
    <lineage>
        <taxon>Eukaryota</taxon>
        <taxon>Metazoa</taxon>
        <taxon>Ecdysozoa</taxon>
        <taxon>Arthropoda</taxon>
        <taxon>Hexapoda</taxon>
        <taxon>Insecta</taxon>
        <taxon>Pterygota</taxon>
        <taxon>Neoptera</taxon>
        <taxon>Endopterygota</taxon>
        <taxon>Lepidoptera</taxon>
        <taxon>Glossata</taxon>
        <taxon>Ditrysia</taxon>
        <taxon>Noctuoidea</taxon>
        <taxon>Noctuidae</taxon>
        <taxon>Heliothinae</taxon>
        <taxon>Helicoverpa</taxon>
    </lineage>
</organism>
<evidence type="ECO:0000313" key="3">
    <source>
        <dbReference type="Proteomes" id="UP000249218"/>
    </source>
</evidence>
<dbReference type="AlphaFoldDB" id="A0A2W1BN14"/>
<feature type="region of interest" description="Disordered" evidence="1">
    <location>
        <begin position="67"/>
        <end position="123"/>
    </location>
</feature>
<sequence>MTPYSYDYWRRREPTSWLVYPASRLARLLQASAPPPPRPSVITVSGRGDVSHFFNTQMVLDLNEESGELIKSPSPPPSHDGSASGEGDISGDERPPSPPRAPSAPLPHPAHPAHPPAHPPHVASAAAATAAVFNAAGAGSALAQLQHLLLTQHGAHSLLLHTQVQQAVAQAAAQQLQQLQARAVPSSVAGTSPTYKYIQGSYSHYVHAVHKEKRINPPAGETPLAGHAHAHAHGHAHALHAAALQPLALLARAPPRD</sequence>
<dbReference type="Proteomes" id="UP000249218">
    <property type="component" value="Unassembled WGS sequence"/>
</dbReference>
<accession>A0A2W1BN14</accession>
<dbReference type="EMBL" id="KZ150059">
    <property type="protein sequence ID" value="PZC74256.1"/>
    <property type="molecule type" value="Genomic_DNA"/>
</dbReference>